<dbReference type="PANTHER" id="PTHR46479">
    <property type="entry name" value="BIOGENESIS OF LYSOSOME-RELATED ORGANELLES COMPLEX 1 SUBUNIT 2"/>
    <property type="match status" value="1"/>
</dbReference>
<evidence type="ECO:0000313" key="2">
    <source>
        <dbReference type="EMBL" id="JAB78873.1"/>
    </source>
</evidence>
<dbReference type="Pfam" id="PF10046">
    <property type="entry name" value="BLOC1_2"/>
    <property type="match status" value="1"/>
</dbReference>
<protein>
    <submittedName>
        <fullName evidence="2">Putative bioproteinsis of lysosome-related organelles complex 1 subunit 2</fullName>
    </submittedName>
</protein>
<accession>V5HWN2</accession>
<name>V5HWN2_IXORI</name>
<dbReference type="GO" id="GO:0016197">
    <property type="term" value="P:endosomal transport"/>
    <property type="evidence" value="ECO:0007669"/>
    <property type="project" value="TreeGrafter"/>
</dbReference>
<dbReference type="GO" id="GO:0031083">
    <property type="term" value="C:BLOC-1 complex"/>
    <property type="evidence" value="ECO:0007669"/>
    <property type="project" value="TreeGrafter"/>
</dbReference>
<dbReference type="InterPro" id="IPR019269">
    <property type="entry name" value="BLOC1_su2"/>
</dbReference>
<comment type="similarity">
    <text evidence="1">Belongs to the BLOC1S2 family.</text>
</comment>
<dbReference type="GO" id="GO:0032418">
    <property type="term" value="P:lysosome localization"/>
    <property type="evidence" value="ECO:0007669"/>
    <property type="project" value="TreeGrafter"/>
</dbReference>
<evidence type="ECO:0000256" key="1">
    <source>
        <dbReference type="ARBA" id="ARBA00008468"/>
    </source>
</evidence>
<dbReference type="GO" id="GO:0043015">
    <property type="term" value="F:gamma-tubulin binding"/>
    <property type="evidence" value="ECO:0007669"/>
    <property type="project" value="TreeGrafter"/>
</dbReference>
<dbReference type="EMBL" id="GANP01005595">
    <property type="protein sequence ID" value="JAB78873.1"/>
    <property type="molecule type" value="mRNA"/>
</dbReference>
<sequence length="118" mass="13479">MEAGDAAADSPKLNELAANMFQKTGEYIQAELSSTLDDYRLTEEMNRVTITKYSDMKQIAGNVTRALKDLNEKYKCLKPYLDQIDQVEDSVTKLEQAAYKLDAYSKRLEAKFKALEKR</sequence>
<dbReference type="AlphaFoldDB" id="V5HWN2"/>
<organism evidence="2">
    <name type="scientific">Ixodes ricinus</name>
    <name type="common">Common tick</name>
    <name type="synonym">Acarus ricinus</name>
    <dbReference type="NCBI Taxonomy" id="34613"/>
    <lineage>
        <taxon>Eukaryota</taxon>
        <taxon>Metazoa</taxon>
        <taxon>Ecdysozoa</taxon>
        <taxon>Arthropoda</taxon>
        <taxon>Chelicerata</taxon>
        <taxon>Arachnida</taxon>
        <taxon>Acari</taxon>
        <taxon>Parasitiformes</taxon>
        <taxon>Ixodida</taxon>
        <taxon>Ixodoidea</taxon>
        <taxon>Ixodidae</taxon>
        <taxon>Ixodinae</taxon>
        <taxon>Ixodes</taxon>
    </lineage>
</organism>
<dbReference type="GO" id="GO:0099078">
    <property type="term" value="C:BORC complex"/>
    <property type="evidence" value="ECO:0007669"/>
    <property type="project" value="TreeGrafter"/>
</dbReference>
<dbReference type="GO" id="GO:0000930">
    <property type="term" value="C:gamma-tubulin complex"/>
    <property type="evidence" value="ECO:0007669"/>
    <property type="project" value="TreeGrafter"/>
</dbReference>
<proteinExistence type="evidence at transcript level"/>
<dbReference type="PANTHER" id="PTHR46479:SF1">
    <property type="entry name" value="BIOGENESIS OF LYSOSOME-RELATED ORGANELLES COMPLEX 1 SUBUNIT 2"/>
    <property type="match status" value="1"/>
</dbReference>
<reference evidence="2" key="1">
    <citation type="journal article" date="2015" name="Sci. Rep.">
        <title>Tissue- and time-dependent transcription in Ixodes ricinus salivary glands and midguts when blood feeding on the vertebrate host.</title>
        <authorList>
            <person name="Kotsyfakis M."/>
            <person name="Schwarz A."/>
            <person name="Erhart J."/>
            <person name="Ribeiro J.M."/>
        </authorList>
    </citation>
    <scope>NUCLEOTIDE SEQUENCE</scope>
    <source>
        <tissue evidence="2">Salivary gland and midgut</tissue>
    </source>
</reference>